<comment type="caution">
    <text evidence="4">The sequence shown here is derived from an EMBL/GenBank/DDBJ whole genome shotgun (WGS) entry which is preliminary data.</text>
</comment>
<dbReference type="PANTHER" id="PTHR21666:SF289">
    <property type="entry name" value="L-ALA--D-GLU ENDOPEPTIDASE"/>
    <property type="match status" value="1"/>
</dbReference>
<feature type="domain" description="M23ase beta-sheet core" evidence="3">
    <location>
        <begin position="302"/>
        <end position="400"/>
    </location>
</feature>
<dbReference type="Proteomes" id="UP000635606">
    <property type="component" value="Unassembled WGS sequence"/>
</dbReference>
<dbReference type="Pfam" id="PF01551">
    <property type="entry name" value="Peptidase_M23"/>
    <property type="match status" value="1"/>
</dbReference>
<dbReference type="SUPFAM" id="SSF51261">
    <property type="entry name" value="Duplicated hybrid motif"/>
    <property type="match status" value="1"/>
</dbReference>
<keyword evidence="1" id="KW-0732">Signal</keyword>
<keyword evidence="2" id="KW-0175">Coiled coil</keyword>
<feature type="coiled-coil region" evidence="2">
    <location>
        <begin position="61"/>
        <end position="95"/>
    </location>
</feature>
<evidence type="ECO:0000256" key="2">
    <source>
        <dbReference type="SAM" id="Coils"/>
    </source>
</evidence>
<evidence type="ECO:0000313" key="5">
    <source>
        <dbReference type="Proteomes" id="UP000635606"/>
    </source>
</evidence>
<dbReference type="Gene3D" id="2.70.70.10">
    <property type="entry name" value="Glucose Permease (Domain IIA)"/>
    <property type="match status" value="1"/>
</dbReference>
<name>A0A8J3ZRZ0_9ACTN</name>
<keyword evidence="5" id="KW-1185">Reference proteome</keyword>
<dbReference type="AlphaFoldDB" id="A0A8J3ZRZ0"/>
<dbReference type="PANTHER" id="PTHR21666">
    <property type="entry name" value="PEPTIDASE-RELATED"/>
    <property type="match status" value="1"/>
</dbReference>
<gene>
    <name evidence="4" type="ORF">Voc01_043260</name>
</gene>
<sequence>MAGAVLLAAPAVASPEDDKARVDRELAAASEDLTTATAKAQKAAADYATAVEALPAAETAAAEAAGQVVAAEAAARRAQREVDAARSEQAKADAVLASASVEVDRARNGVAQFVTATYKGGGVALLDSIVTAGSPNELAVRMGYLDKVAESRNSAVDALVDARGVAREQRGIAGLASHKAQEAADAAARALDRSRAAAAAAAAATERVKTLITQREAAVAAATEERGAVLAKYNELQEESARVAADLRAAAARKPSPGGPTAGGGGNLPAVSNGAFLTMPVRGRKTSNFGRRFHPLFHYWRLHSGIDVGAGMGAPIVASADGEVVRAGYSGGSGNYTCIYHGRRGGDAVSTCYAHQSQILVRPGQQVRRGQLIGRVGSTGTSTGPHLHFEVRLDGNPVDPVKWLPSCLC</sequence>
<organism evidence="4 5">
    <name type="scientific">Virgisporangium ochraceum</name>
    <dbReference type="NCBI Taxonomy" id="65505"/>
    <lineage>
        <taxon>Bacteria</taxon>
        <taxon>Bacillati</taxon>
        <taxon>Actinomycetota</taxon>
        <taxon>Actinomycetes</taxon>
        <taxon>Micromonosporales</taxon>
        <taxon>Micromonosporaceae</taxon>
        <taxon>Virgisporangium</taxon>
    </lineage>
</organism>
<accession>A0A8J3ZRZ0</accession>
<dbReference type="InterPro" id="IPR016047">
    <property type="entry name" value="M23ase_b-sheet_dom"/>
</dbReference>
<protein>
    <submittedName>
        <fullName evidence="4">Peptidase M23</fullName>
    </submittedName>
</protein>
<evidence type="ECO:0000256" key="1">
    <source>
        <dbReference type="ARBA" id="ARBA00022729"/>
    </source>
</evidence>
<reference evidence="4" key="1">
    <citation type="submission" date="2021-01" db="EMBL/GenBank/DDBJ databases">
        <title>Whole genome shotgun sequence of Virgisporangium ochraceum NBRC 16418.</title>
        <authorList>
            <person name="Komaki H."/>
            <person name="Tamura T."/>
        </authorList>
    </citation>
    <scope>NUCLEOTIDE SEQUENCE</scope>
    <source>
        <strain evidence="4">NBRC 16418</strain>
    </source>
</reference>
<dbReference type="EMBL" id="BOPH01000062">
    <property type="protein sequence ID" value="GIJ69409.1"/>
    <property type="molecule type" value="Genomic_DNA"/>
</dbReference>
<proteinExistence type="predicted"/>
<dbReference type="InterPro" id="IPR011055">
    <property type="entry name" value="Dup_hybrid_motif"/>
</dbReference>
<dbReference type="GO" id="GO:0004222">
    <property type="term" value="F:metalloendopeptidase activity"/>
    <property type="evidence" value="ECO:0007669"/>
    <property type="project" value="TreeGrafter"/>
</dbReference>
<feature type="coiled-coil region" evidence="2">
    <location>
        <begin position="219"/>
        <end position="253"/>
    </location>
</feature>
<evidence type="ECO:0000313" key="4">
    <source>
        <dbReference type="EMBL" id="GIJ69409.1"/>
    </source>
</evidence>
<dbReference type="InterPro" id="IPR050570">
    <property type="entry name" value="Cell_wall_metabolism_enzyme"/>
</dbReference>
<evidence type="ECO:0000259" key="3">
    <source>
        <dbReference type="Pfam" id="PF01551"/>
    </source>
</evidence>
<dbReference type="CDD" id="cd12797">
    <property type="entry name" value="M23_peptidase"/>
    <property type="match status" value="1"/>
</dbReference>